<feature type="non-terminal residue" evidence="2">
    <location>
        <position position="1"/>
    </location>
</feature>
<evidence type="ECO:0000256" key="1">
    <source>
        <dbReference type="SAM" id="MobiDB-lite"/>
    </source>
</evidence>
<evidence type="ECO:0000313" key="3">
    <source>
        <dbReference type="Proteomes" id="UP000236370"/>
    </source>
</evidence>
<feature type="compositionally biased region" description="Pro residues" evidence="1">
    <location>
        <begin position="111"/>
        <end position="125"/>
    </location>
</feature>
<reference evidence="2 3" key="1">
    <citation type="submission" date="2017-12" db="EMBL/GenBank/DDBJ databases">
        <title>High-resolution comparative analysis of great ape genomes.</title>
        <authorList>
            <person name="Pollen A."/>
            <person name="Hastie A."/>
            <person name="Hormozdiari F."/>
            <person name="Dougherty M."/>
            <person name="Liu R."/>
            <person name="Chaisson M."/>
            <person name="Hoppe E."/>
            <person name="Hill C."/>
            <person name="Pang A."/>
            <person name="Hillier L."/>
            <person name="Baker C."/>
            <person name="Armstrong J."/>
            <person name="Shendure J."/>
            <person name="Paten B."/>
            <person name="Wilson R."/>
            <person name="Chao H."/>
            <person name="Schneider V."/>
            <person name="Ventura M."/>
            <person name="Kronenberg Z."/>
            <person name="Murali S."/>
            <person name="Gordon D."/>
            <person name="Cantsilieris S."/>
            <person name="Munson K."/>
            <person name="Nelson B."/>
            <person name="Raja A."/>
            <person name="Underwood J."/>
            <person name="Diekhans M."/>
            <person name="Fiddes I."/>
            <person name="Haussler D."/>
            <person name="Eichler E."/>
        </authorList>
    </citation>
    <scope>NUCLEOTIDE SEQUENCE [LARGE SCALE GENOMIC DNA]</scope>
    <source>
        <strain evidence="2">Yerkes chimp pedigree #C0471</strain>
    </source>
</reference>
<organism evidence="2 3">
    <name type="scientific">Pan troglodytes</name>
    <name type="common">Chimpanzee</name>
    <dbReference type="NCBI Taxonomy" id="9598"/>
    <lineage>
        <taxon>Eukaryota</taxon>
        <taxon>Metazoa</taxon>
        <taxon>Chordata</taxon>
        <taxon>Craniata</taxon>
        <taxon>Vertebrata</taxon>
        <taxon>Euteleostomi</taxon>
        <taxon>Mammalia</taxon>
        <taxon>Eutheria</taxon>
        <taxon>Euarchontoglires</taxon>
        <taxon>Primates</taxon>
        <taxon>Haplorrhini</taxon>
        <taxon>Catarrhini</taxon>
        <taxon>Hominidae</taxon>
        <taxon>Pan</taxon>
    </lineage>
</organism>
<dbReference type="Proteomes" id="UP000236370">
    <property type="component" value="Unassembled WGS sequence"/>
</dbReference>
<feature type="compositionally biased region" description="Low complexity" evidence="1">
    <location>
        <begin position="13"/>
        <end position="24"/>
    </location>
</feature>
<dbReference type="EMBL" id="NBAG03000377">
    <property type="protein sequence ID" value="PNI32829.1"/>
    <property type="molecule type" value="Genomic_DNA"/>
</dbReference>
<feature type="compositionally biased region" description="Pro residues" evidence="1">
    <location>
        <begin position="133"/>
        <end position="145"/>
    </location>
</feature>
<feature type="region of interest" description="Disordered" evidence="1">
    <location>
        <begin position="79"/>
        <end position="198"/>
    </location>
</feature>
<gene>
    <name evidence="2" type="ORF">CK820_G0039710</name>
</gene>
<name>A0A2J8KCV2_PANTR</name>
<feature type="region of interest" description="Disordered" evidence="1">
    <location>
        <begin position="1"/>
        <end position="49"/>
    </location>
</feature>
<feature type="compositionally biased region" description="Low complexity" evidence="1">
    <location>
        <begin position="166"/>
        <end position="189"/>
    </location>
</feature>
<evidence type="ECO:0000313" key="2">
    <source>
        <dbReference type="EMBL" id="PNI32829.1"/>
    </source>
</evidence>
<proteinExistence type="predicted"/>
<feature type="non-terminal residue" evidence="2">
    <location>
        <position position="198"/>
    </location>
</feature>
<protein>
    <submittedName>
        <fullName evidence="2">AUTS2 isoform 14</fullName>
    </submittedName>
</protein>
<accession>A0A2J8KCV2</accession>
<sequence length="198" mass="20998">SFSPGAFQSLWRPAPGVGLGAPVPMVKDPELGVGTLPEHDSQDAGPIVPKISGLERSQEKSQDCCKEPVFEPVVLKDPCPQVAQPIPQPQTEPQLRAPSPDPDLVQRTEAPPQPPPLSTQPPQGPPEAQLQPAPQPQVQRPPRPQSPTQLLHQNLPPVQAHPSAQSLSQPLSAYNSSSLSLNSLSSRSSTPAKTQPAP</sequence>
<comment type="caution">
    <text evidence="2">The sequence shown here is derived from an EMBL/GenBank/DDBJ whole genome shotgun (WGS) entry which is preliminary data.</text>
</comment>
<dbReference type="AlphaFoldDB" id="A0A2J8KCV2"/>